<reference evidence="1" key="1">
    <citation type="submission" date="2015-07" db="EMBL/GenBank/DDBJ databases">
        <title>MeaNS - Measles Nucleotide Surveillance Program.</title>
        <authorList>
            <person name="Tran T."/>
            <person name="Druce J."/>
        </authorList>
    </citation>
    <scope>NUCLEOTIDE SEQUENCE</scope>
    <source>
        <strain evidence="1">UCB-OBI-ISO-001</strain>
        <tissue evidence="1">Gonad</tissue>
    </source>
</reference>
<evidence type="ECO:0000313" key="1">
    <source>
        <dbReference type="EMBL" id="KOF95165.1"/>
    </source>
</evidence>
<organism evidence="1">
    <name type="scientific">Octopus bimaculoides</name>
    <name type="common">California two-spotted octopus</name>
    <dbReference type="NCBI Taxonomy" id="37653"/>
    <lineage>
        <taxon>Eukaryota</taxon>
        <taxon>Metazoa</taxon>
        <taxon>Spiralia</taxon>
        <taxon>Lophotrochozoa</taxon>
        <taxon>Mollusca</taxon>
        <taxon>Cephalopoda</taxon>
        <taxon>Coleoidea</taxon>
        <taxon>Octopodiformes</taxon>
        <taxon>Octopoda</taxon>
        <taxon>Incirrata</taxon>
        <taxon>Octopodidae</taxon>
        <taxon>Octopus</taxon>
    </lineage>
</organism>
<dbReference type="EMBL" id="KQ416788">
    <property type="protein sequence ID" value="KOF95165.1"/>
    <property type="molecule type" value="Genomic_DNA"/>
</dbReference>
<dbReference type="AlphaFoldDB" id="A0A0L8I278"/>
<accession>A0A0L8I278</accession>
<proteinExistence type="predicted"/>
<protein>
    <submittedName>
        <fullName evidence="1">Uncharacterized protein</fullName>
    </submittedName>
</protein>
<sequence>MTSKEKGLITHAVALKILLTFHHPTNLSLFSSPFLCNIAMPYNQVFFFFLQQLKLKQNYLRFEIIISFQKFL</sequence>
<name>A0A0L8I278_OCTBM</name>
<gene>
    <name evidence="1" type="ORF">OCBIM_22039321mg</name>
</gene>